<dbReference type="AlphaFoldDB" id="H1VEV5"/>
<organism evidence="3 4">
    <name type="scientific">Colletotrichum higginsianum (strain IMI 349063)</name>
    <name type="common">Crucifer anthracnose fungus</name>
    <dbReference type="NCBI Taxonomy" id="759273"/>
    <lineage>
        <taxon>Eukaryota</taxon>
        <taxon>Fungi</taxon>
        <taxon>Dikarya</taxon>
        <taxon>Ascomycota</taxon>
        <taxon>Pezizomycotina</taxon>
        <taxon>Sordariomycetes</taxon>
        <taxon>Hypocreomycetidae</taxon>
        <taxon>Glomerellales</taxon>
        <taxon>Glomerellaceae</taxon>
        <taxon>Colletotrichum</taxon>
        <taxon>Colletotrichum destructivum species complex</taxon>
    </lineage>
</organism>
<keyword evidence="2" id="KW-0472">Membrane</keyword>
<evidence type="ECO:0000313" key="4">
    <source>
        <dbReference type="Proteomes" id="UP000007174"/>
    </source>
</evidence>
<dbReference type="Proteomes" id="UP000007174">
    <property type="component" value="Unassembled WGS sequence"/>
</dbReference>
<dbReference type="EMBL" id="CACQ02003138">
    <property type="protein sequence ID" value="CCF38758.1"/>
    <property type="molecule type" value="Genomic_DNA"/>
</dbReference>
<feature type="transmembrane region" description="Helical" evidence="2">
    <location>
        <begin position="100"/>
        <end position="118"/>
    </location>
</feature>
<accession>H1VEV5</accession>
<protein>
    <submittedName>
        <fullName evidence="3">Uncharacterized protein</fullName>
    </submittedName>
</protein>
<evidence type="ECO:0000256" key="1">
    <source>
        <dbReference type="SAM" id="MobiDB-lite"/>
    </source>
</evidence>
<reference evidence="4" key="1">
    <citation type="journal article" date="2012" name="Nat. Genet.">
        <title>Lifestyle transitions in plant pathogenic Colletotrichum fungi deciphered by genome and transcriptome analyses.</title>
        <authorList>
            <person name="O'Connell R.J."/>
            <person name="Thon M.R."/>
            <person name="Hacquard S."/>
            <person name="Amyotte S.G."/>
            <person name="Kleemann J."/>
            <person name="Torres M.F."/>
            <person name="Damm U."/>
            <person name="Buiate E.A."/>
            <person name="Epstein L."/>
            <person name="Alkan N."/>
            <person name="Altmueller J."/>
            <person name="Alvarado-Balderrama L."/>
            <person name="Bauser C.A."/>
            <person name="Becker C."/>
            <person name="Birren B.W."/>
            <person name="Chen Z."/>
            <person name="Choi J."/>
            <person name="Crouch J.A."/>
            <person name="Duvick J.P."/>
            <person name="Farman M.A."/>
            <person name="Gan P."/>
            <person name="Heiman D."/>
            <person name="Henrissat B."/>
            <person name="Howard R.J."/>
            <person name="Kabbage M."/>
            <person name="Koch C."/>
            <person name="Kracher B."/>
            <person name="Kubo Y."/>
            <person name="Law A.D."/>
            <person name="Lebrun M.-H."/>
            <person name="Lee Y.-H."/>
            <person name="Miyara I."/>
            <person name="Moore N."/>
            <person name="Neumann U."/>
            <person name="Nordstroem K."/>
            <person name="Panaccione D.G."/>
            <person name="Panstruga R."/>
            <person name="Place M."/>
            <person name="Proctor R.H."/>
            <person name="Prusky D."/>
            <person name="Rech G."/>
            <person name="Reinhardt R."/>
            <person name="Rollins J.A."/>
            <person name="Rounsley S."/>
            <person name="Schardl C.L."/>
            <person name="Schwartz D.C."/>
            <person name="Shenoy N."/>
            <person name="Shirasu K."/>
            <person name="Sikhakolli U.R."/>
            <person name="Stueber K."/>
            <person name="Sukno S.A."/>
            <person name="Sweigard J.A."/>
            <person name="Takano Y."/>
            <person name="Takahara H."/>
            <person name="Trail F."/>
            <person name="van der Does H.C."/>
            <person name="Voll L.M."/>
            <person name="Will I."/>
            <person name="Young S."/>
            <person name="Zeng Q."/>
            <person name="Zhang J."/>
            <person name="Zhou S."/>
            <person name="Dickman M.B."/>
            <person name="Schulze-Lefert P."/>
            <person name="Ver Loren van Themaat E."/>
            <person name="Ma L.-J."/>
            <person name="Vaillancourt L.J."/>
        </authorList>
    </citation>
    <scope>NUCLEOTIDE SEQUENCE [LARGE SCALE GENOMIC DNA]</scope>
    <source>
        <strain evidence="4">IMI 349063</strain>
    </source>
</reference>
<evidence type="ECO:0000313" key="3">
    <source>
        <dbReference type="EMBL" id="CCF38758.1"/>
    </source>
</evidence>
<dbReference type="HOGENOM" id="CLU_2049541_0_0_1"/>
<keyword evidence="2" id="KW-0812">Transmembrane</keyword>
<evidence type="ECO:0000256" key="2">
    <source>
        <dbReference type="SAM" id="Phobius"/>
    </source>
</evidence>
<feature type="region of interest" description="Disordered" evidence="1">
    <location>
        <begin position="20"/>
        <end position="54"/>
    </location>
</feature>
<gene>
    <name evidence="3" type="ORF">CH063_09775</name>
</gene>
<sequence length="120" mass="13677">MQKTISAGIVTGSTAVTSGNWIGTAKPAEGKPEPAWVPIPQRNRRPPSRPRAITAPRVRWRKFTKQTSMHACATQWSRIHFIPFAWSKRNGHKRNFSSTLGWKSFICLLDPLFFFFLVSH</sequence>
<keyword evidence="2" id="KW-1133">Transmembrane helix</keyword>
<name>H1VEV5_COLHI</name>
<proteinExistence type="predicted"/>